<dbReference type="KEGG" id="ang:An06g00880"/>
<dbReference type="VEuPathDB" id="FungiDB:An06g00880"/>
<dbReference type="AlphaFoldDB" id="A0AAJ8E1R6"/>
<sequence>MEGYKRHKSLRLLHNANNGEPCYIDFDSVSYSRQYCIIHTNILLRKDSSSEAMNEEGQPKSNSLGIKSNSNFQSDLDYPAGETFHAAGIRIIALLYLTKMKGHSSFKFWRPVAITASGSVKSSECVAGSVWMTELITHRRTWYFVLFAFGALEFRHSRIQAHQIDMHRFSYINALLIQTQGVCLPEPCTKRDDHSKSIKYPATDDRE</sequence>
<organism evidence="1">
    <name type="scientific">Aspergillus niger</name>
    <dbReference type="NCBI Taxonomy" id="5061"/>
    <lineage>
        <taxon>Eukaryota</taxon>
        <taxon>Fungi</taxon>
        <taxon>Dikarya</taxon>
        <taxon>Ascomycota</taxon>
        <taxon>Pezizomycotina</taxon>
        <taxon>Eurotiomycetes</taxon>
        <taxon>Eurotiomycetidae</taxon>
        <taxon>Eurotiales</taxon>
        <taxon>Aspergillaceae</taxon>
        <taxon>Aspergillus</taxon>
        <taxon>Aspergillus subgen. Circumdati</taxon>
    </lineage>
</organism>
<gene>
    <name evidence="1" type="ORF">An06g00880</name>
</gene>
<dbReference type="RefSeq" id="XP_059603802.1">
    <property type="nucleotide sequence ID" value="XM_059748043.1"/>
</dbReference>
<proteinExistence type="predicted"/>
<name>A0AAJ8E1R6_ASPNG</name>
<reference evidence="1" key="2">
    <citation type="submission" date="2025-08" db="UniProtKB">
        <authorList>
            <consortium name="RefSeq"/>
        </authorList>
    </citation>
    <scope>IDENTIFICATION</scope>
</reference>
<reference evidence="1" key="1">
    <citation type="submission" date="2025-02" db="EMBL/GenBank/DDBJ databases">
        <authorList>
            <consortium name="NCBI Genome Project"/>
        </authorList>
    </citation>
    <scope>NUCLEOTIDE SEQUENCE</scope>
</reference>
<protein>
    <submittedName>
        <fullName evidence="1">Uncharacterized protein</fullName>
    </submittedName>
</protein>
<evidence type="ECO:0000313" key="1">
    <source>
        <dbReference type="RefSeq" id="XP_059603802.1"/>
    </source>
</evidence>
<dbReference type="GeneID" id="84591189"/>
<accession>A0AAJ8E1R6</accession>